<comment type="similarity">
    <text evidence="1">Belongs to the thioredoxin family. DsbC subfamily.</text>
</comment>
<keyword evidence="1" id="KW-0676">Redox-active center</keyword>
<dbReference type="RefSeq" id="WP_126798722.1">
    <property type="nucleotide sequence ID" value="NZ_PIPO01000003.1"/>
</dbReference>
<comment type="caution">
    <text evidence="3">The sequence shown here is derived from an EMBL/GenBank/DDBJ whole genome shotgun (WGS) entry which is preliminary data.</text>
</comment>
<dbReference type="PANTHER" id="PTHR35272:SF4">
    <property type="entry name" value="THIOL:DISULFIDE INTERCHANGE PROTEIN DSBG"/>
    <property type="match status" value="1"/>
</dbReference>
<dbReference type="Gene3D" id="3.10.450.70">
    <property type="entry name" value="Disulphide bond isomerase, DsbC/G, N-terminal"/>
    <property type="match status" value="1"/>
</dbReference>
<protein>
    <recommendedName>
        <fullName evidence="1">Thiol:disulfide interchange protein</fullName>
    </recommendedName>
</protein>
<sequence length="257" mass="27881">MAVNHPRIILTLAASLLLSACGANASDELPPPVQNVANQGVEIKGSFEGPDGMTGYVGEFQGQGLAIYATADGQNAFVGTWIDSDGRDMGAAHIRRLIEEPRYADAWVELEQANWIQEGSDDAEHTLYTFTDPFCPYCRQMHESMKPYIESGQVQLRHIMVGIIREASPSIAATILGSDDPAAALSEHMTTFDDGGILMQGSALRQGNPILQQNHSLLRSLNLSSTPATFFKDQNGVVQMVQGAPNEQAIEAMLHQR</sequence>
<comment type="subcellular location">
    <subcellularLocation>
        <location evidence="1">Periplasm</location>
    </subcellularLocation>
</comment>
<name>A0A432WGN5_9GAMM</name>
<feature type="signal peptide" evidence="1">
    <location>
        <begin position="1"/>
        <end position="25"/>
    </location>
</feature>
<organism evidence="3 4">
    <name type="scientific">Aliidiomarina soli</name>
    <dbReference type="NCBI Taxonomy" id="1928574"/>
    <lineage>
        <taxon>Bacteria</taxon>
        <taxon>Pseudomonadati</taxon>
        <taxon>Pseudomonadota</taxon>
        <taxon>Gammaproteobacteria</taxon>
        <taxon>Alteromonadales</taxon>
        <taxon>Idiomarinaceae</taxon>
        <taxon>Aliidiomarina</taxon>
    </lineage>
</organism>
<accession>A0A432WGN5</accession>
<comment type="function">
    <text evidence="1">Required for disulfide bond formation in some periplasmic proteins. Acts by transferring its disulfide bond to other proteins and is reduced in the process.</text>
</comment>
<dbReference type="PROSITE" id="PS51257">
    <property type="entry name" value="PROKAR_LIPOPROTEIN"/>
    <property type="match status" value="1"/>
</dbReference>
<dbReference type="Gene3D" id="3.40.30.10">
    <property type="entry name" value="Glutaredoxin"/>
    <property type="match status" value="1"/>
</dbReference>
<dbReference type="PANTHER" id="PTHR35272">
    <property type="entry name" value="THIOL:DISULFIDE INTERCHANGE PROTEIN DSBC-RELATED"/>
    <property type="match status" value="1"/>
</dbReference>
<gene>
    <name evidence="3" type="ORF">CWE14_06915</name>
</gene>
<dbReference type="InterPro" id="IPR009094">
    <property type="entry name" value="DiS-bond_isomerase_DsbC/G_N_sf"/>
</dbReference>
<dbReference type="EMBL" id="PIPO01000003">
    <property type="protein sequence ID" value="RUO32972.1"/>
    <property type="molecule type" value="Genomic_DNA"/>
</dbReference>
<dbReference type="InterPro" id="IPR012336">
    <property type="entry name" value="Thioredoxin-like_fold"/>
</dbReference>
<dbReference type="Proteomes" id="UP000287823">
    <property type="component" value="Unassembled WGS sequence"/>
</dbReference>
<dbReference type="GO" id="GO:0042597">
    <property type="term" value="C:periplasmic space"/>
    <property type="evidence" value="ECO:0007669"/>
    <property type="project" value="UniProtKB-SubCell"/>
</dbReference>
<dbReference type="AlphaFoldDB" id="A0A432WGN5"/>
<proteinExistence type="inferred from homology"/>
<evidence type="ECO:0000259" key="2">
    <source>
        <dbReference type="Pfam" id="PF13098"/>
    </source>
</evidence>
<keyword evidence="1" id="KW-0574">Periplasm</keyword>
<feature type="chain" id="PRO_5018812381" description="Thiol:disulfide interchange protein" evidence="1">
    <location>
        <begin position="26"/>
        <end position="257"/>
    </location>
</feature>
<evidence type="ECO:0000313" key="4">
    <source>
        <dbReference type="Proteomes" id="UP000287823"/>
    </source>
</evidence>
<dbReference type="SUPFAM" id="SSF54423">
    <property type="entry name" value="DsbC/DsbG N-terminal domain-like"/>
    <property type="match status" value="1"/>
</dbReference>
<evidence type="ECO:0000313" key="3">
    <source>
        <dbReference type="EMBL" id="RUO32972.1"/>
    </source>
</evidence>
<reference evidence="3 4" key="1">
    <citation type="journal article" date="2011" name="Front. Microbiol.">
        <title>Genomic signatures of strain selection and enhancement in Bacillus atrophaeus var. globigii, a historical biowarfare simulant.</title>
        <authorList>
            <person name="Gibbons H.S."/>
            <person name="Broomall S.M."/>
            <person name="McNew L.A."/>
            <person name="Daligault H."/>
            <person name="Chapman C."/>
            <person name="Bruce D."/>
            <person name="Karavis M."/>
            <person name="Krepps M."/>
            <person name="McGregor P.A."/>
            <person name="Hong C."/>
            <person name="Park K.H."/>
            <person name="Akmal A."/>
            <person name="Feldman A."/>
            <person name="Lin J.S."/>
            <person name="Chang W.E."/>
            <person name="Higgs B.W."/>
            <person name="Demirev P."/>
            <person name="Lindquist J."/>
            <person name="Liem A."/>
            <person name="Fochler E."/>
            <person name="Read T.D."/>
            <person name="Tapia R."/>
            <person name="Johnson S."/>
            <person name="Bishop-Lilly K.A."/>
            <person name="Detter C."/>
            <person name="Han C."/>
            <person name="Sozhamannan S."/>
            <person name="Rosenzweig C.N."/>
            <person name="Skowronski E.W."/>
        </authorList>
    </citation>
    <scope>NUCLEOTIDE SEQUENCE [LARGE SCALE GENOMIC DNA]</scope>
    <source>
        <strain evidence="3 4">Y4G10-17</strain>
    </source>
</reference>
<dbReference type="SUPFAM" id="SSF52833">
    <property type="entry name" value="Thioredoxin-like"/>
    <property type="match status" value="1"/>
</dbReference>
<keyword evidence="1" id="KW-0732">Signal</keyword>
<feature type="domain" description="Thioredoxin-like fold" evidence="2">
    <location>
        <begin position="123"/>
        <end position="254"/>
    </location>
</feature>
<evidence type="ECO:0000256" key="1">
    <source>
        <dbReference type="RuleBase" id="RU364038"/>
    </source>
</evidence>
<dbReference type="InterPro" id="IPR051470">
    <property type="entry name" value="Thiol:disulfide_interchange"/>
</dbReference>
<dbReference type="Pfam" id="PF13098">
    <property type="entry name" value="Thioredoxin_2"/>
    <property type="match status" value="1"/>
</dbReference>
<dbReference type="InterPro" id="IPR036249">
    <property type="entry name" value="Thioredoxin-like_sf"/>
</dbReference>
<dbReference type="InterPro" id="IPR033954">
    <property type="entry name" value="DiS-bond_Isoase_DsbC/G"/>
</dbReference>
<keyword evidence="4" id="KW-1185">Reference proteome</keyword>
<dbReference type="CDD" id="cd03020">
    <property type="entry name" value="DsbA_DsbC_DsbG"/>
    <property type="match status" value="1"/>
</dbReference>
<dbReference type="NCBIfam" id="NF008657">
    <property type="entry name" value="PRK11657.1"/>
    <property type="match status" value="1"/>
</dbReference>